<name>A0A2H5FMK0_9GAMM</name>
<dbReference type="KEGG" id="lsh:CAB17_12595"/>
<proteinExistence type="inferred from homology"/>
<keyword evidence="5" id="KW-0742">SOS response</keyword>
<protein>
    <submittedName>
        <fullName evidence="7">DNA polymerase V, subunit C</fullName>
    </submittedName>
</protein>
<dbReference type="Pfam" id="PF11799">
    <property type="entry name" value="IMS_C"/>
    <property type="match status" value="1"/>
</dbReference>
<evidence type="ECO:0000259" key="6">
    <source>
        <dbReference type="PROSITE" id="PS50173"/>
    </source>
</evidence>
<dbReference type="InterPro" id="IPR017961">
    <property type="entry name" value="DNA_pol_Y-fam_little_finger"/>
</dbReference>
<dbReference type="SUPFAM" id="SSF56672">
    <property type="entry name" value="DNA/RNA polymerases"/>
    <property type="match status" value="1"/>
</dbReference>
<dbReference type="PANTHER" id="PTHR11076:SF34">
    <property type="entry name" value="PROTEIN UMUC"/>
    <property type="match status" value="1"/>
</dbReference>
<dbReference type="RefSeq" id="WP_101900391.1">
    <property type="nucleotide sequence ID" value="NZ_CP025491.2"/>
</dbReference>
<dbReference type="Gene3D" id="3.40.1170.60">
    <property type="match status" value="1"/>
</dbReference>
<dbReference type="EMBL" id="CP025491">
    <property type="protein sequence ID" value="AUH72787.1"/>
    <property type="molecule type" value="Genomic_DNA"/>
</dbReference>
<dbReference type="GO" id="GO:0009432">
    <property type="term" value="P:SOS response"/>
    <property type="evidence" value="ECO:0007669"/>
    <property type="project" value="UniProtKB-KW"/>
</dbReference>
<dbReference type="Pfam" id="PF00817">
    <property type="entry name" value="IMS"/>
    <property type="match status" value="1"/>
</dbReference>
<dbReference type="PANTHER" id="PTHR11076">
    <property type="entry name" value="DNA REPAIR POLYMERASE UMUC / TRANSFERASE FAMILY MEMBER"/>
    <property type="match status" value="1"/>
</dbReference>
<dbReference type="GO" id="GO:0042276">
    <property type="term" value="P:error-prone translesion synthesis"/>
    <property type="evidence" value="ECO:0007669"/>
    <property type="project" value="TreeGrafter"/>
</dbReference>
<dbReference type="InterPro" id="IPR043128">
    <property type="entry name" value="Rev_trsase/Diguanyl_cyclase"/>
</dbReference>
<dbReference type="AlphaFoldDB" id="A0A2H5FMK0"/>
<evidence type="ECO:0000313" key="7">
    <source>
        <dbReference type="EMBL" id="AUH72787.1"/>
    </source>
</evidence>
<keyword evidence="8" id="KW-1185">Reference proteome</keyword>
<evidence type="ECO:0000256" key="4">
    <source>
        <dbReference type="ARBA" id="ARBA00023204"/>
    </source>
</evidence>
<reference evidence="7 8" key="1">
    <citation type="submission" date="2017-12" db="EMBL/GenBank/DDBJ databases">
        <title>Legionella sainthelensi LA01-117, whole genome sequence of a clinical isolate from New Zealand.</title>
        <authorList>
            <person name="Cree S.L."/>
            <person name="Slow S."/>
            <person name="Kennedy M.A."/>
            <person name="Murdoch D.R."/>
            <person name="Biggs P.J."/>
            <person name="Anderson T."/>
        </authorList>
    </citation>
    <scope>NUCLEOTIDE SEQUENCE [LARGE SCALE GENOMIC DNA]</scope>
    <source>
        <strain evidence="7 8">LA01-117</strain>
    </source>
</reference>
<dbReference type="Proteomes" id="UP000234343">
    <property type="component" value="Chromosome"/>
</dbReference>
<evidence type="ECO:0000256" key="5">
    <source>
        <dbReference type="ARBA" id="ARBA00023236"/>
    </source>
</evidence>
<dbReference type="InterPro" id="IPR025188">
    <property type="entry name" value="DUF4113"/>
</dbReference>
<dbReference type="PROSITE" id="PS50173">
    <property type="entry name" value="UMUC"/>
    <property type="match status" value="1"/>
</dbReference>
<keyword evidence="4" id="KW-0234">DNA repair</keyword>
<comment type="similarity">
    <text evidence="1">Belongs to the DNA polymerase type-Y family.</text>
</comment>
<dbReference type="InterPro" id="IPR043502">
    <property type="entry name" value="DNA/RNA_pol_sf"/>
</dbReference>
<evidence type="ECO:0000256" key="3">
    <source>
        <dbReference type="ARBA" id="ARBA00023199"/>
    </source>
</evidence>
<dbReference type="InterPro" id="IPR050116">
    <property type="entry name" value="DNA_polymerase-Y"/>
</dbReference>
<keyword evidence="2" id="KW-0227">DNA damage</keyword>
<keyword evidence="3" id="KW-0741">SOS mutagenesis</keyword>
<dbReference type="GO" id="GO:0003887">
    <property type="term" value="F:DNA-directed DNA polymerase activity"/>
    <property type="evidence" value="ECO:0007669"/>
    <property type="project" value="TreeGrafter"/>
</dbReference>
<dbReference type="CDD" id="cd01700">
    <property type="entry name" value="PolY_Pol_V_umuC"/>
    <property type="match status" value="1"/>
</dbReference>
<organism evidence="7 8">
    <name type="scientific">Legionella sainthelensi</name>
    <dbReference type="NCBI Taxonomy" id="28087"/>
    <lineage>
        <taxon>Bacteria</taxon>
        <taxon>Pseudomonadati</taxon>
        <taxon>Pseudomonadota</taxon>
        <taxon>Gammaproteobacteria</taxon>
        <taxon>Legionellales</taxon>
        <taxon>Legionellaceae</taxon>
        <taxon>Legionella</taxon>
    </lineage>
</organism>
<feature type="domain" description="UmuC" evidence="6">
    <location>
        <begin position="7"/>
        <end position="188"/>
    </location>
</feature>
<gene>
    <name evidence="7" type="ORF">CAB17_12595</name>
</gene>
<dbReference type="Gene3D" id="1.10.150.20">
    <property type="entry name" value="5' to 3' exonuclease, C-terminal subdomain"/>
    <property type="match status" value="1"/>
</dbReference>
<dbReference type="Gene3D" id="3.30.70.270">
    <property type="match status" value="1"/>
</dbReference>
<sequence>MSLLNMFALIDCNNFYASCERLFRPDLREVPIVVLSNNDGCCIARSNEAKALGIAMGEPYFKIKNLCTQHGVKAFSSNYTLYGNISHRVMCTIEESWPHVEVYSIDEAFLDLSSMPAELHDSFCTMLQKKILKHTGIPTSIGIGQTKTLAKLANYCCKKVFKIPVFNITSRREHLLKQISVGDVWGVGRQWEKKLMARGVYTAFDLASANPHHVKKSFNVVLMRTAMELQGIPCGGLEESEPKQSIMSSKSFGQMQTEFSGVAQSVSSHCARAVEKMRAQGLVAQRMVVFVHTNRFREDLAQHFQAMEFRLVNATDDLRLITQIAKRCLRRIFRPGYFYKKAGVCLEDLIPKDPRQLDMFHQPTDEQLHHTEKLMSVLDRVNQKYGRSTIRLAAEGYSKPWDMRTELKSPAYTTRWSDVPLVSFN</sequence>
<dbReference type="GO" id="GO:0006281">
    <property type="term" value="P:DNA repair"/>
    <property type="evidence" value="ECO:0007669"/>
    <property type="project" value="UniProtKB-KW"/>
</dbReference>
<evidence type="ECO:0000256" key="1">
    <source>
        <dbReference type="ARBA" id="ARBA00010945"/>
    </source>
</evidence>
<dbReference type="InterPro" id="IPR001126">
    <property type="entry name" value="UmuC"/>
</dbReference>
<accession>A0A2H5FMK0</accession>
<dbReference type="GO" id="GO:0003684">
    <property type="term" value="F:damaged DNA binding"/>
    <property type="evidence" value="ECO:0007669"/>
    <property type="project" value="InterPro"/>
</dbReference>
<evidence type="ECO:0000313" key="8">
    <source>
        <dbReference type="Proteomes" id="UP000234343"/>
    </source>
</evidence>
<dbReference type="Pfam" id="PF13438">
    <property type="entry name" value="DUF4113"/>
    <property type="match status" value="1"/>
</dbReference>
<dbReference type="GO" id="GO:0005829">
    <property type="term" value="C:cytosol"/>
    <property type="evidence" value="ECO:0007669"/>
    <property type="project" value="TreeGrafter"/>
</dbReference>
<evidence type="ECO:0000256" key="2">
    <source>
        <dbReference type="ARBA" id="ARBA00022763"/>
    </source>
</evidence>